<gene>
    <name evidence="2" type="ORF">ABZ921_32550</name>
</gene>
<sequence>MDPAAFFYTSCVRADGWRALTRFHTDLEYQLRIQEGFGVSGLLGAVAEPESAREGGVTRAGVMIVLYSSRYFTDRGAGLEWAVFDARMRHHEGIRGVSARGCLVPLCWKPVADEQVPENVRTSVEGPGAFDWLRQYGLESLAASPRAEDEVRYYALLEQLAKTIAEAGRTELEPLDLADAQELDPAFGSESAVQAGQFTEAGGESWSRRREILDAGTLQREPGSVAISYVGADQPWADWMSEVLVQRGHGVVQRRWRASRESLQDAVAQARAAAERMLVIFSRNYFAAGNTSPTEWADTFVGSPGRPSQAVLVQIDAAPRPLLVRDAQVVVLAGADPAEAEQLIEQVLPESPQQSAERGSGR</sequence>
<protein>
    <submittedName>
        <fullName evidence="2">Toll/interleukin-1 receptor domain-containing protein</fullName>
    </submittedName>
</protein>
<evidence type="ECO:0000259" key="1">
    <source>
        <dbReference type="Pfam" id="PF13676"/>
    </source>
</evidence>
<evidence type="ECO:0000313" key="3">
    <source>
        <dbReference type="Proteomes" id="UP001551176"/>
    </source>
</evidence>
<name>A0ABV3BWH0_9ACTN</name>
<keyword evidence="2" id="KW-0675">Receptor</keyword>
<proteinExistence type="predicted"/>
<reference evidence="2 3" key="1">
    <citation type="submission" date="2024-06" db="EMBL/GenBank/DDBJ databases">
        <title>The Natural Products Discovery Center: Release of the First 8490 Sequenced Strains for Exploring Actinobacteria Biosynthetic Diversity.</title>
        <authorList>
            <person name="Kalkreuter E."/>
            <person name="Kautsar S.A."/>
            <person name="Yang D."/>
            <person name="Bader C.D."/>
            <person name="Teijaro C.N."/>
            <person name="Fluegel L."/>
            <person name="Davis C.M."/>
            <person name="Simpson J.R."/>
            <person name="Lauterbach L."/>
            <person name="Steele A.D."/>
            <person name="Gui C."/>
            <person name="Meng S."/>
            <person name="Li G."/>
            <person name="Viehrig K."/>
            <person name="Ye F."/>
            <person name="Su P."/>
            <person name="Kiefer A.F."/>
            <person name="Nichols A."/>
            <person name="Cepeda A.J."/>
            <person name="Yan W."/>
            <person name="Fan B."/>
            <person name="Jiang Y."/>
            <person name="Adhikari A."/>
            <person name="Zheng C.-J."/>
            <person name="Schuster L."/>
            <person name="Cowan T.M."/>
            <person name="Smanski M.J."/>
            <person name="Chevrette M.G."/>
            <person name="De Carvalho L.P.S."/>
            <person name="Shen B."/>
        </authorList>
    </citation>
    <scope>NUCLEOTIDE SEQUENCE [LARGE SCALE GENOMIC DNA]</scope>
    <source>
        <strain evidence="2 3">NPDC046838</strain>
    </source>
</reference>
<dbReference type="InterPro" id="IPR000157">
    <property type="entry name" value="TIR_dom"/>
</dbReference>
<dbReference type="InterPro" id="IPR035897">
    <property type="entry name" value="Toll_tir_struct_dom_sf"/>
</dbReference>
<organism evidence="2 3">
    <name type="scientific">Streptomyces atriruber</name>
    <dbReference type="NCBI Taxonomy" id="545121"/>
    <lineage>
        <taxon>Bacteria</taxon>
        <taxon>Bacillati</taxon>
        <taxon>Actinomycetota</taxon>
        <taxon>Actinomycetes</taxon>
        <taxon>Kitasatosporales</taxon>
        <taxon>Streptomycetaceae</taxon>
        <taxon>Streptomyces</taxon>
    </lineage>
</organism>
<evidence type="ECO:0000313" key="2">
    <source>
        <dbReference type="EMBL" id="MEU6825376.1"/>
    </source>
</evidence>
<dbReference type="EMBL" id="JBEYXV010000020">
    <property type="protein sequence ID" value="MEU6825376.1"/>
    <property type="molecule type" value="Genomic_DNA"/>
</dbReference>
<dbReference type="RefSeq" id="WP_359355707.1">
    <property type="nucleotide sequence ID" value="NZ_JBEYXV010000020.1"/>
</dbReference>
<dbReference type="SUPFAM" id="SSF52200">
    <property type="entry name" value="Toll/Interleukin receptor TIR domain"/>
    <property type="match status" value="1"/>
</dbReference>
<comment type="caution">
    <text evidence="2">The sequence shown here is derived from an EMBL/GenBank/DDBJ whole genome shotgun (WGS) entry which is preliminary data.</text>
</comment>
<accession>A0ABV3BWH0</accession>
<feature type="domain" description="TIR" evidence="1">
    <location>
        <begin position="225"/>
        <end position="343"/>
    </location>
</feature>
<dbReference type="Pfam" id="PF13676">
    <property type="entry name" value="TIR_2"/>
    <property type="match status" value="1"/>
</dbReference>
<dbReference type="Proteomes" id="UP001551176">
    <property type="component" value="Unassembled WGS sequence"/>
</dbReference>
<keyword evidence="3" id="KW-1185">Reference proteome</keyword>